<dbReference type="SUPFAM" id="SSF55785">
    <property type="entry name" value="PYP-like sensor domain (PAS domain)"/>
    <property type="match status" value="1"/>
</dbReference>
<evidence type="ECO:0000256" key="5">
    <source>
        <dbReference type="ARBA" id="ARBA00022741"/>
    </source>
</evidence>
<evidence type="ECO:0000313" key="11">
    <source>
        <dbReference type="Proteomes" id="UP001230156"/>
    </source>
</evidence>
<dbReference type="CDD" id="cd00130">
    <property type="entry name" value="PAS"/>
    <property type="match status" value="1"/>
</dbReference>
<proteinExistence type="predicted"/>
<evidence type="ECO:0000256" key="7">
    <source>
        <dbReference type="ARBA" id="ARBA00022840"/>
    </source>
</evidence>
<dbReference type="InterPro" id="IPR011495">
    <property type="entry name" value="Sig_transdc_His_kin_sub2_dim/P"/>
</dbReference>
<dbReference type="GO" id="GO:0016301">
    <property type="term" value="F:kinase activity"/>
    <property type="evidence" value="ECO:0007669"/>
    <property type="project" value="UniProtKB-KW"/>
</dbReference>
<evidence type="ECO:0000256" key="4">
    <source>
        <dbReference type="ARBA" id="ARBA00022679"/>
    </source>
</evidence>
<keyword evidence="7" id="KW-0067">ATP-binding</keyword>
<keyword evidence="4" id="KW-0808">Transferase</keyword>
<dbReference type="PROSITE" id="PS50112">
    <property type="entry name" value="PAS"/>
    <property type="match status" value="1"/>
</dbReference>
<feature type="domain" description="PAS" evidence="9">
    <location>
        <begin position="25"/>
        <end position="72"/>
    </location>
</feature>
<evidence type="ECO:0000259" key="9">
    <source>
        <dbReference type="PROSITE" id="PS50112"/>
    </source>
</evidence>
<dbReference type="Gene3D" id="3.30.565.10">
    <property type="entry name" value="Histidine kinase-like ATPase, C-terminal domain"/>
    <property type="match status" value="1"/>
</dbReference>
<dbReference type="InterPro" id="IPR035965">
    <property type="entry name" value="PAS-like_dom_sf"/>
</dbReference>
<accession>A0ABU0YH00</accession>
<evidence type="ECO:0000256" key="3">
    <source>
        <dbReference type="ARBA" id="ARBA00022553"/>
    </source>
</evidence>
<dbReference type="NCBIfam" id="TIGR00229">
    <property type="entry name" value="sensory_box"/>
    <property type="match status" value="1"/>
</dbReference>
<evidence type="ECO:0000256" key="6">
    <source>
        <dbReference type="ARBA" id="ARBA00022777"/>
    </source>
</evidence>
<dbReference type="EC" id="2.7.13.3" evidence="2"/>
<evidence type="ECO:0000313" key="10">
    <source>
        <dbReference type="EMBL" id="MDQ7246997.1"/>
    </source>
</evidence>
<dbReference type="Proteomes" id="UP001230156">
    <property type="component" value="Unassembled WGS sequence"/>
</dbReference>
<dbReference type="PANTHER" id="PTHR41523:SF8">
    <property type="entry name" value="ETHYLENE RESPONSE SENSOR PROTEIN"/>
    <property type="match status" value="1"/>
</dbReference>
<evidence type="ECO:0000256" key="2">
    <source>
        <dbReference type="ARBA" id="ARBA00012438"/>
    </source>
</evidence>
<feature type="domain" description="Histidine kinase" evidence="8">
    <location>
        <begin position="164"/>
        <end position="357"/>
    </location>
</feature>
<comment type="catalytic activity">
    <reaction evidence="1">
        <text>ATP + protein L-histidine = ADP + protein N-phospho-L-histidine.</text>
        <dbReference type="EC" id="2.7.13.3"/>
    </reaction>
</comment>
<dbReference type="PROSITE" id="PS50109">
    <property type="entry name" value="HIS_KIN"/>
    <property type="match status" value="1"/>
</dbReference>
<protein>
    <recommendedName>
        <fullName evidence="2">histidine kinase</fullName>
        <ecNumber evidence="2">2.7.13.3</ecNumber>
    </recommendedName>
</protein>
<dbReference type="InterPro" id="IPR003594">
    <property type="entry name" value="HATPase_dom"/>
</dbReference>
<dbReference type="Gene3D" id="3.30.450.20">
    <property type="entry name" value="PAS domain"/>
    <property type="match status" value="1"/>
</dbReference>
<dbReference type="SUPFAM" id="SSF55874">
    <property type="entry name" value="ATPase domain of HSP90 chaperone/DNA topoisomerase II/histidine kinase"/>
    <property type="match status" value="1"/>
</dbReference>
<name>A0ABU0YH00_9PROT</name>
<dbReference type="InterPro" id="IPR036890">
    <property type="entry name" value="HATPase_C_sf"/>
</dbReference>
<dbReference type="Pfam" id="PF02518">
    <property type="entry name" value="HATPase_c"/>
    <property type="match status" value="1"/>
</dbReference>
<reference evidence="11" key="1">
    <citation type="submission" date="2023-08" db="EMBL/GenBank/DDBJ databases">
        <title>Rhodospirillaceae gen. nov., a novel taxon isolated from the Yangtze River Yuezi River estuary sludge.</title>
        <authorList>
            <person name="Ruan L."/>
        </authorList>
    </citation>
    <scope>NUCLEOTIDE SEQUENCE [LARGE SCALE GENOMIC DNA]</scope>
    <source>
        <strain evidence="11">R-7</strain>
    </source>
</reference>
<dbReference type="EMBL" id="JAUYVI010000002">
    <property type="protein sequence ID" value="MDQ7246997.1"/>
    <property type="molecule type" value="Genomic_DNA"/>
</dbReference>
<dbReference type="Pfam" id="PF13426">
    <property type="entry name" value="PAS_9"/>
    <property type="match status" value="1"/>
</dbReference>
<gene>
    <name evidence="10" type="ORF">Q8A70_04945</name>
</gene>
<comment type="caution">
    <text evidence="10">The sequence shown here is derived from an EMBL/GenBank/DDBJ whole genome shotgun (WGS) entry which is preliminary data.</text>
</comment>
<dbReference type="InterPro" id="IPR000014">
    <property type="entry name" value="PAS"/>
</dbReference>
<keyword evidence="5" id="KW-0547">Nucleotide-binding</keyword>
<keyword evidence="6 10" id="KW-0418">Kinase</keyword>
<sequence length="364" mass="39317">MGTDDGQTEQVEKLLTTPHLADALESEQFRHFLDQVPIAIAVSEMKGAESIVYANPEFEKVSGQSSAALEGKPWSFLPGQADGDKGARKLGAAIVDSSDFVGTFRIDRADGEPTIVDAYSNIIVDDNDIPAFRLAALVDVTAHEQAKREEFEQKIREKDTLLQEVQHRVKNNLQMITALIRIETRNARGKIESAPFDRLAGRIDAVQRIYKLLSEQAPGAEIDLGAYLSEIASSVMHSHAVEGIRLDLKVDSYPVSVNVAMPAGLVVNELLTNALKHAFAGRDGGTITLHSLVEGDTCRVVVADDGVGFPEGVSWPQHGKLSALIVRSLRDNAKADLKVESSPGKGTRITITFKRSSAAAQVAG</sequence>
<keyword evidence="3" id="KW-0597">Phosphoprotein</keyword>
<evidence type="ECO:0000256" key="1">
    <source>
        <dbReference type="ARBA" id="ARBA00000085"/>
    </source>
</evidence>
<dbReference type="InterPro" id="IPR005467">
    <property type="entry name" value="His_kinase_dom"/>
</dbReference>
<dbReference type="PANTHER" id="PTHR41523">
    <property type="entry name" value="TWO-COMPONENT SYSTEM SENSOR PROTEIN"/>
    <property type="match status" value="1"/>
</dbReference>
<dbReference type="RefSeq" id="WP_379954408.1">
    <property type="nucleotide sequence ID" value="NZ_JAUYVI010000002.1"/>
</dbReference>
<dbReference type="Pfam" id="PF07568">
    <property type="entry name" value="HisKA_2"/>
    <property type="match status" value="1"/>
</dbReference>
<organism evidence="10 11">
    <name type="scientific">Dongia sedimenti</name>
    <dbReference type="NCBI Taxonomy" id="3064282"/>
    <lineage>
        <taxon>Bacteria</taxon>
        <taxon>Pseudomonadati</taxon>
        <taxon>Pseudomonadota</taxon>
        <taxon>Alphaproteobacteria</taxon>
        <taxon>Rhodospirillales</taxon>
        <taxon>Dongiaceae</taxon>
        <taxon>Dongia</taxon>
    </lineage>
</organism>
<keyword evidence="11" id="KW-1185">Reference proteome</keyword>
<dbReference type="SMART" id="SM00387">
    <property type="entry name" value="HATPase_c"/>
    <property type="match status" value="1"/>
</dbReference>
<evidence type="ECO:0000259" key="8">
    <source>
        <dbReference type="PROSITE" id="PS50109"/>
    </source>
</evidence>